<gene>
    <name evidence="1" type="ORF">PAMY1081_LOCUS56</name>
</gene>
<accession>A0A7R9XN53</accession>
<dbReference type="AlphaFoldDB" id="A0A7R9XN53"/>
<protein>
    <submittedName>
        <fullName evidence="1">Uncharacterized protein</fullName>
    </submittedName>
</protein>
<dbReference type="EMBL" id="HBDV01000096">
    <property type="protein sequence ID" value="CAD8215782.1"/>
    <property type="molecule type" value="Transcribed_RNA"/>
</dbReference>
<name>A0A7R9XN53_9CHLO</name>
<evidence type="ECO:0000313" key="1">
    <source>
        <dbReference type="EMBL" id="CAD8215782.1"/>
    </source>
</evidence>
<proteinExistence type="predicted"/>
<organism evidence="1">
    <name type="scientific">Polyblepharides amylifera</name>
    <dbReference type="NCBI Taxonomy" id="1486889"/>
    <lineage>
        <taxon>Eukaryota</taxon>
        <taxon>Viridiplantae</taxon>
        <taxon>Chlorophyta</taxon>
        <taxon>Pyramimonadophyceae</taxon>
        <taxon>Pyramimonadales</taxon>
        <taxon>Polyblepharidaceae</taxon>
        <taxon>Polyblepharides</taxon>
    </lineage>
</organism>
<reference evidence="1" key="1">
    <citation type="submission" date="2021-01" db="EMBL/GenBank/DDBJ databases">
        <authorList>
            <person name="Corre E."/>
            <person name="Pelletier E."/>
            <person name="Niang G."/>
            <person name="Scheremetjew M."/>
            <person name="Finn R."/>
            <person name="Kale V."/>
            <person name="Holt S."/>
            <person name="Cochrane G."/>
            <person name="Meng A."/>
            <person name="Brown T."/>
            <person name="Cohen L."/>
        </authorList>
    </citation>
    <scope>NUCLEOTIDE SEQUENCE</scope>
    <source>
        <strain evidence="1">CCMP720</strain>
    </source>
</reference>
<sequence length="226" mass="26127">MITSYGMWENDIGRPMEYVSENRILMLASAATYADASHEMQVLPECMCLASFSKGENDLTACSETTRTCHPYHFNGWESFAFCRSYDKDNIECGGDILTSDVVDVISEVKRIYAHDRCKKFQFPSRKVYVDEEVVDKPKRTYRVSKVGKPLVFYQEILNRFSNITSLRDPHAKKYAMTLDDEEDADRNSCTYCKGFDARLNMWCLKNEWVSRTHRLPHYLGGAIQS</sequence>